<dbReference type="PANTHER" id="PTHR43792:SF1">
    <property type="entry name" value="N-ACETYLTRANSFERASE DOMAIN-CONTAINING PROTEIN"/>
    <property type="match status" value="1"/>
</dbReference>
<evidence type="ECO:0000313" key="3">
    <source>
        <dbReference type="Proteomes" id="UP000660381"/>
    </source>
</evidence>
<protein>
    <submittedName>
        <fullName evidence="2">GNAT family N-acetyltransferase</fullName>
    </submittedName>
</protein>
<reference evidence="2 3" key="1">
    <citation type="journal article" date="2020" name="ISME J.">
        <title>Comparative genomics reveals insights into cyanobacterial evolution and habitat adaptation.</title>
        <authorList>
            <person name="Chen M.Y."/>
            <person name="Teng W.K."/>
            <person name="Zhao L."/>
            <person name="Hu C.X."/>
            <person name="Zhou Y.K."/>
            <person name="Han B.P."/>
            <person name="Song L.R."/>
            <person name="Shu W.S."/>
        </authorList>
    </citation>
    <scope>NUCLEOTIDE SEQUENCE [LARGE SCALE GENOMIC DNA]</scope>
    <source>
        <strain evidence="2 3">FACHB-362</strain>
    </source>
</reference>
<dbReference type="EMBL" id="JACJTQ010000020">
    <property type="protein sequence ID" value="MBD2692956.1"/>
    <property type="molecule type" value="Genomic_DNA"/>
</dbReference>
<organism evidence="2 3">
    <name type="scientific">Anabaena catenula FACHB-362</name>
    <dbReference type="NCBI Taxonomy" id="2692877"/>
    <lineage>
        <taxon>Bacteria</taxon>
        <taxon>Bacillati</taxon>
        <taxon>Cyanobacteriota</taxon>
        <taxon>Cyanophyceae</taxon>
        <taxon>Nostocales</taxon>
        <taxon>Nostocaceae</taxon>
        <taxon>Anabaena</taxon>
    </lineage>
</organism>
<feature type="domain" description="N-acetyltransferase" evidence="1">
    <location>
        <begin position="13"/>
        <end position="180"/>
    </location>
</feature>
<evidence type="ECO:0000259" key="1">
    <source>
        <dbReference type="PROSITE" id="PS51186"/>
    </source>
</evidence>
<keyword evidence="3" id="KW-1185">Reference proteome</keyword>
<sequence>MLENYLRLETPRLLLRTFENKDINTFITYRNDPEVAKYQSWDIPYPETAAREFIEYLQQAKPGTLGEWYQIAITLKTTGKIIGDCAFCILADDGQQAEIGFTLSRQYQGKGYATEAVTCLLAYLFTEYKLHRIRANCDSANIASVRLLERLGMRREGHFVKSLWFKGEWADELWFAILREQWQVYGNFS</sequence>
<dbReference type="Gene3D" id="3.40.630.30">
    <property type="match status" value="1"/>
</dbReference>
<accession>A0ABR8J743</accession>
<gene>
    <name evidence="2" type="ORF">H6G68_14540</name>
</gene>
<dbReference type="InterPro" id="IPR000182">
    <property type="entry name" value="GNAT_dom"/>
</dbReference>
<evidence type="ECO:0000313" key="2">
    <source>
        <dbReference type="EMBL" id="MBD2692956.1"/>
    </source>
</evidence>
<dbReference type="Pfam" id="PF13302">
    <property type="entry name" value="Acetyltransf_3"/>
    <property type="match status" value="1"/>
</dbReference>
<dbReference type="InterPro" id="IPR051531">
    <property type="entry name" value="N-acetyltransferase"/>
</dbReference>
<dbReference type="PANTHER" id="PTHR43792">
    <property type="entry name" value="GNAT FAMILY, PUTATIVE (AFU_ORTHOLOGUE AFUA_3G00765)-RELATED-RELATED"/>
    <property type="match status" value="1"/>
</dbReference>
<dbReference type="SUPFAM" id="SSF55729">
    <property type="entry name" value="Acyl-CoA N-acyltransferases (Nat)"/>
    <property type="match status" value="1"/>
</dbReference>
<dbReference type="Proteomes" id="UP000660381">
    <property type="component" value="Unassembled WGS sequence"/>
</dbReference>
<dbReference type="InterPro" id="IPR016181">
    <property type="entry name" value="Acyl_CoA_acyltransferase"/>
</dbReference>
<dbReference type="PROSITE" id="PS51186">
    <property type="entry name" value="GNAT"/>
    <property type="match status" value="1"/>
</dbReference>
<dbReference type="RefSeq" id="WP_190907275.1">
    <property type="nucleotide sequence ID" value="NZ_JACJTQ010000020.1"/>
</dbReference>
<comment type="caution">
    <text evidence="2">The sequence shown here is derived from an EMBL/GenBank/DDBJ whole genome shotgun (WGS) entry which is preliminary data.</text>
</comment>
<proteinExistence type="predicted"/>
<name>A0ABR8J743_9NOST</name>